<dbReference type="SUPFAM" id="SSF47188">
    <property type="entry name" value="Hemerythrin-like"/>
    <property type="match status" value="1"/>
</dbReference>
<evidence type="ECO:0000256" key="3">
    <source>
        <dbReference type="ARBA" id="ARBA00023004"/>
    </source>
</evidence>
<protein>
    <recommendedName>
        <fullName evidence="7">Hemerythrin-like domain-containing protein</fullName>
    </recommendedName>
</protein>
<keyword evidence="4" id="KW-0472">Membrane</keyword>
<dbReference type="Gene3D" id="1.20.120.50">
    <property type="entry name" value="Hemerythrin-like"/>
    <property type="match status" value="1"/>
</dbReference>
<evidence type="ECO:0000256" key="2">
    <source>
        <dbReference type="ARBA" id="ARBA00022723"/>
    </source>
</evidence>
<evidence type="ECO:0000256" key="1">
    <source>
        <dbReference type="ARBA" id="ARBA00010587"/>
    </source>
</evidence>
<keyword evidence="4" id="KW-0812">Transmembrane</keyword>
<keyword evidence="3" id="KW-0408">Iron</keyword>
<dbReference type="InterPro" id="IPR035938">
    <property type="entry name" value="Hemerythrin-like_sf"/>
</dbReference>
<dbReference type="Proteomes" id="UP000324800">
    <property type="component" value="Unassembled WGS sequence"/>
</dbReference>
<evidence type="ECO:0000313" key="6">
    <source>
        <dbReference type="Proteomes" id="UP000324800"/>
    </source>
</evidence>
<name>A0A5J4V7Z8_9EUKA</name>
<reference evidence="5 6" key="1">
    <citation type="submission" date="2019-03" db="EMBL/GenBank/DDBJ databases">
        <title>Single cell metagenomics reveals metabolic interactions within the superorganism composed of flagellate Streblomastix strix and complex community of Bacteroidetes bacteria on its surface.</title>
        <authorList>
            <person name="Treitli S.C."/>
            <person name="Kolisko M."/>
            <person name="Husnik F."/>
            <person name="Keeling P."/>
            <person name="Hampl V."/>
        </authorList>
    </citation>
    <scope>NUCLEOTIDE SEQUENCE [LARGE SCALE GENOMIC DNA]</scope>
    <source>
        <strain evidence="5">ST1C</strain>
    </source>
</reference>
<accession>A0A5J4V7Z8</accession>
<keyword evidence="2" id="KW-0479">Metal-binding</keyword>
<organism evidence="5 6">
    <name type="scientific">Streblomastix strix</name>
    <dbReference type="NCBI Taxonomy" id="222440"/>
    <lineage>
        <taxon>Eukaryota</taxon>
        <taxon>Metamonada</taxon>
        <taxon>Preaxostyla</taxon>
        <taxon>Oxymonadida</taxon>
        <taxon>Streblomastigidae</taxon>
        <taxon>Streblomastix</taxon>
    </lineage>
</organism>
<sequence length="261" mass="29949">EQYRLAIVEEQKETTNLLETLLILFFIIAIISTFIGFIFFLLPTRTILFAVAESSSKMTELDPEIDCNERTGMGAAGWKDQYSCDCQRIDKQHQIILLYLAQIVKKQIEIAGIVVRATFASLRDEEHLINEYKIANTHKKEHYIQHAAIIRKIQQAMLSLAQSRTKDAQTLIPSSHAQSLIRLYSSWLSDHVTKMDRELVTVLIGKAPESELEREVQTTSKLHVPHSYTQFLDSDNASLKDRSLFTKLIKILKLKDSRSEE</sequence>
<evidence type="ECO:0000313" key="5">
    <source>
        <dbReference type="EMBL" id="KAA6378674.1"/>
    </source>
</evidence>
<evidence type="ECO:0000256" key="4">
    <source>
        <dbReference type="SAM" id="Phobius"/>
    </source>
</evidence>
<comment type="caution">
    <text evidence="5">The sequence shown here is derived from an EMBL/GenBank/DDBJ whole genome shotgun (WGS) entry which is preliminary data.</text>
</comment>
<keyword evidence="4" id="KW-1133">Transmembrane helix</keyword>
<feature type="non-terminal residue" evidence="5">
    <location>
        <position position="1"/>
    </location>
</feature>
<comment type="similarity">
    <text evidence="1">Belongs to the hemerythrin family.</text>
</comment>
<dbReference type="GO" id="GO:0046872">
    <property type="term" value="F:metal ion binding"/>
    <property type="evidence" value="ECO:0007669"/>
    <property type="project" value="UniProtKB-KW"/>
</dbReference>
<feature type="transmembrane region" description="Helical" evidence="4">
    <location>
        <begin position="20"/>
        <end position="42"/>
    </location>
</feature>
<evidence type="ECO:0008006" key="7">
    <source>
        <dbReference type="Google" id="ProtNLM"/>
    </source>
</evidence>
<dbReference type="AlphaFoldDB" id="A0A5J4V7Z8"/>
<gene>
    <name evidence="5" type="ORF">EZS28_025798</name>
</gene>
<proteinExistence type="inferred from homology"/>
<dbReference type="EMBL" id="SNRW01008992">
    <property type="protein sequence ID" value="KAA6378674.1"/>
    <property type="molecule type" value="Genomic_DNA"/>
</dbReference>